<reference evidence="4" key="2">
    <citation type="submission" date="2019-08" db="EMBL/GenBank/DDBJ databases">
        <title>Marinilactibacillus psychrotolerans M13-2T whole genome sequencing project.</title>
        <authorList>
            <person name="Ishikawa M."/>
            <person name="Suzuki T."/>
            <person name="Matsutani M."/>
        </authorList>
    </citation>
    <scope>NUCLEOTIDE SEQUENCE</scope>
    <source>
        <strain evidence="4">M13-2T</strain>
    </source>
</reference>
<feature type="transmembrane region" description="Helical" evidence="3">
    <location>
        <begin position="145"/>
        <end position="170"/>
    </location>
</feature>
<evidence type="ECO:0000313" key="5">
    <source>
        <dbReference type="EMBL" id="TLQ06701.1"/>
    </source>
</evidence>
<feature type="transmembrane region" description="Helical" evidence="3">
    <location>
        <begin position="12"/>
        <end position="43"/>
    </location>
</feature>
<comment type="caution">
    <text evidence="5">The sequence shown here is derived from an EMBL/GenBank/DDBJ whole genome shotgun (WGS) entry which is preliminary data.</text>
</comment>
<dbReference type="PANTHER" id="PTHR34295:SF1">
    <property type="entry name" value="BIOTIN TRANSPORTER BIOY"/>
    <property type="match status" value="1"/>
</dbReference>
<evidence type="ECO:0000313" key="4">
    <source>
        <dbReference type="EMBL" id="GEQ35562.1"/>
    </source>
</evidence>
<feature type="transmembrane region" description="Helical" evidence="3">
    <location>
        <begin position="55"/>
        <end position="75"/>
    </location>
</feature>
<comment type="similarity">
    <text evidence="1 2">Belongs to the BioY family.</text>
</comment>
<dbReference type="GO" id="GO:0005886">
    <property type="term" value="C:plasma membrane"/>
    <property type="evidence" value="ECO:0007669"/>
    <property type="project" value="UniProtKB-SubCell"/>
</dbReference>
<dbReference type="GeneID" id="96912074"/>
<evidence type="ECO:0000256" key="1">
    <source>
        <dbReference type="ARBA" id="ARBA00010692"/>
    </source>
</evidence>
<proteinExistence type="inferred from homology"/>
<dbReference type="AlphaFoldDB" id="A0A511H2L2"/>
<keyword evidence="2" id="KW-1003">Cell membrane</keyword>
<feature type="transmembrane region" description="Helical" evidence="3">
    <location>
        <begin position="81"/>
        <end position="100"/>
    </location>
</feature>
<dbReference type="Proteomes" id="UP000887127">
    <property type="component" value="Unassembled WGS sequence"/>
</dbReference>
<dbReference type="EMBL" id="VBTE01000026">
    <property type="protein sequence ID" value="TLQ06701.1"/>
    <property type="molecule type" value="Genomic_DNA"/>
</dbReference>
<organism evidence="5 6">
    <name type="scientific">Marinilactibacillus psychrotolerans</name>
    <dbReference type="NCBI Taxonomy" id="191770"/>
    <lineage>
        <taxon>Bacteria</taxon>
        <taxon>Bacillati</taxon>
        <taxon>Bacillota</taxon>
        <taxon>Bacilli</taxon>
        <taxon>Lactobacillales</taxon>
        <taxon>Carnobacteriaceae</taxon>
        <taxon>Marinilactibacillus</taxon>
    </lineage>
</organism>
<dbReference type="RefSeq" id="WP_091761532.1">
    <property type="nucleotide sequence ID" value="NZ_BJVX01000018.1"/>
</dbReference>
<feature type="transmembrane region" description="Helical" evidence="3">
    <location>
        <begin position="112"/>
        <end position="133"/>
    </location>
</feature>
<reference evidence="5 6" key="1">
    <citation type="submission" date="2019-05" db="EMBL/GenBank/DDBJ databases">
        <title>The metagenome of a microbial culture collection derived from dairy environment covers the genomic content of the human microbiome.</title>
        <authorList>
            <person name="Roder T."/>
            <person name="Wuthrich D."/>
            <person name="Sattari Z."/>
            <person name="Von Ah U."/>
            <person name="Bar C."/>
            <person name="Ronchi F."/>
            <person name="Macpherson A.J."/>
            <person name="Ganal-Vonarburg S.C."/>
            <person name="Bruggmann R."/>
            <person name="Vergeres G."/>
        </authorList>
    </citation>
    <scope>NUCLEOTIDE SEQUENCE [LARGE SCALE GENOMIC DNA]</scope>
    <source>
        <strain evidence="5 6">FAM 24235</strain>
    </source>
</reference>
<dbReference type="GO" id="GO:0015225">
    <property type="term" value="F:biotin transmembrane transporter activity"/>
    <property type="evidence" value="ECO:0007669"/>
    <property type="project" value="UniProtKB-UniRule"/>
</dbReference>
<dbReference type="InterPro" id="IPR003784">
    <property type="entry name" value="BioY"/>
</dbReference>
<sequence>MKKLSTKDLVQIAVLTSMLSVASVFVIPIGPIPITLQVFFFLLIPALMGRYKGALTILLYMLLGLIGFPVFAGGSGGFQSVLSPAFGYIIGAVLVSLVVGRLHEKRVSSMEVISTMIVGILLLYVVGITYQYVIMNVYLQTPITWQAIILTNITTFLPIDMVKAFAAGIVCRRLEAVLIRTA</sequence>
<dbReference type="STRING" id="191770.SAMN04488013_10814"/>
<keyword evidence="2 3" id="KW-0472">Membrane</keyword>
<name>A0A511H2L2_9LACT</name>
<evidence type="ECO:0000256" key="3">
    <source>
        <dbReference type="SAM" id="Phobius"/>
    </source>
</evidence>
<evidence type="ECO:0000256" key="2">
    <source>
        <dbReference type="PIRNR" id="PIRNR016661"/>
    </source>
</evidence>
<comment type="subcellular location">
    <subcellularLocation>
        <location evidence="2">Cell membrane</location>
        <topology evidence="2">Multi-pass membrane protein</topology>
    </subcellularLocation>
</comment>
<dbReference type="PIRSF" id="PIRSF016661">
    <property type="entry name" value="BioY"/>
    <property type="match status" value="1"/>
</dbReference>
<gene>
    <name evidence="4" type="primary">bioY</name>
    <name evidence="5" type="ORF">FEZ48_08835</name>
    <name evidence="4" type="ORF">M132T_10700</name>
</gene>
<dbReference type="PANTHER" id="PTHR34295">
    <property type="entry name" value="BIOTIN TRANSPORTER BIOY"/>
    <property type="match status" value="1"/>
</dbReference>
<dbReference type="OrthoDB" id="9803495at2"/>
<dbReference type="Gene3D" id="1.10.1760.20">
    <property type="match status" value="1"/>
</dbReference>
<protein>
    <recommendedName>
        <fullName evidence="2">Biotin transporter</fullName>
    </recommendedName>
</protein>
<keyword evidence="3" id="KW-1133">Transmembrane helix</keyword>
<evidence type="ECO:0000313" key="6">
    <source>
        <dbReference type="Proteomes" id="UP000307201"/>
    </source>
</evidence>
<dbReference type="Pfam" id="PF02632">
    <property type="entry name" value="BioY"/>
    <property type="match status" value="1"/>
</dbReference>
<keyword evidence="3" id="KW-0812">Transmembrane</keyword>
<dbReference type="Proteomes" id="UP000307201">
    <property type="component" value="Unassembled WGS sequence"/>
</dbReference>
<dbReference type="EMBL" id="BKBI01000007">
    <property type="protein sequence ID" value="GEQ35562.1"/>
    <property type="molecule type" value="Genomic_DNA"/>
</dbReference>
<accession>A0A511H2L2</accession>
<keyword evidence="2" id="KW-0813">Transport</keyword>